<proteinExistence type="predicted"/>
<sequence length="480" mass="49876">MSACIVVVGEALLDVDLVGAASRLSPDAPVAVVDEPEERPRPGGAALAAAMAAADGAHVVLATPLSDDDEADRLRTLLPSGVEVVALPSRGSTPVKRRVVADGHVLVRLDSGGTSGRWSKNPSRLTEALASADAVLVSDYGRGLTYVEALRAALTEVSHRTPVVWDPHRRGAPPVPGTWLLVPNQSELAHLDSPDGPPATSLGALGDAARRVRDRLGPRALAVTLGERGSLLVHGDSPPVLVAAEPVSGSDACGAGDRFASAAAVRLARGDLVSEAVEHGTRAAADFVARGGAAALAVAPPPAEDHDEHLWPRRSGQGAPVLRMVDRVRARGGVVVATGGCFDLLHAGHVATLEAARRLGDCLVVLLNSDASVQSLKGPGRPLVPQDDRARVLESLGCVDAVVVFDELRPDDALRDLRPDLWIKGGDYAGGELPEEKVLADWGGRCLVLPYVNGRSTTRLVAAANGSGRADSTHDEEELR</sequence>
<dbReference type="GO" id="GO:0016779">
    <property type="term" value="F:nucleotidyltransferase activity"/>
    <property type="evidence" value="ECO:0007669"/>
    <property type="project" value="UniProtKB-KW"/>
</dbReference>
<dbReference type="Pfam" id="PF01467">
    <property type="entry name" value="CTP_transf_like"/>
    <property type="match status" value="1"/>
</dbReference>
<dbReference type="InterPro" id="IPR029056">
    <property type="entry name" value="Ribokinase-like"/>
</dbReference>
<dbReference type="InterPro" id="IPR014729">
    <property type="entry name" value="Rossmann-like_a/b/a_fold"/>
</dbReference>
<dbReference type="SUPFAM" id="SSF53613">
    <property type="entry name" value="Ribokinase-like"/>
    <property type="match status" value="1"/>
</dbReference>
<dbReference type="SUPFAM" id="SSF52374">
    <property type="entry name" value="Nucleotidylyl transferase"/>
    <property type="match status" value="1"/>
</dbReference>
<keyword evidence="3" id="KW-0511">Multifunctional enzyme</keyword>
<evidence type="ECO:0000256" key="1">
    <source>
        <dbReference type="ARBA" id="ARBA00022679"/>
    </source>
</evidence>
<dbReference type="PANTHER" id="PTHR43793:SF2">
    <property type="entry name" value="BIFUNCTIONAL PROTEIN HLDE"/>
    <property type="match status" value="1"/>
</dbReference>
<dbReference type="AlphaFoldDB" id="A0A5C4MLZ7"/>
<keyword evidence="8" id="KW-0418">Kinase</keyword>
<dbReference type="PANTHER" id="PTHR43793">
    <property type="entry name" value="FAD SYNTHASE"/>
    <property type="match status" value="1"/>
</dbReference>
<dbReference type="OrthoDB" id="9802794at2"/>
<evidence type="ECO:0000313" key="7">
    <source>
        <dbReference type="EMBL" id="TNC36594.1"/>
    </source>
</evidence>
<dbReference type="EMBL" id="VDFR01000132">
    <property type="protein sequence ID" value="TNC36594.1"/>
    <property type="molecule type" value="Genomic_DNA"/>
</dbReference>
<evidence type="ECO:0000256" key="2">
    <source>
        <dbReference type="ARBA" id="ARBA00022695"/>
    </source>
</evidence>
<dbReference type="InterPro" id="IPR004821">
    <property type="entry name" value="Cyt_trans-like"/>
</dbReference>
<reference evidence="8 9" key="1">
    <citation type="submission" date="2019-05" db="EMBL/GenBank/DDBJ databases">
        <title>Mumia sp. nov., isolated from the intestinal contents of plateau pika (Ochotona curzoniae) in the Qinghai-Tibet plateau of China.</title>
        <authorList>
            <person name="Tian Z."/>
        </authorList>
    </citation>
    <scope>NUCLEOTIDE SEQUENCE [LARGE SCALE GENOMIC DNA]</scope>
    <source>
        <strain evidence="9">527</strain>
        <strain evidence="8">Z527</strain>
    </source>
</reference>
<protein>
    <submittedName>
        <fullName evidence="8">Bifunctional heptose 7-phosphate kinase/heptose 1-phosphate adenyltransferase</fullName>
    </submittedName>
</protein>
<evidence type="ECO:0000256" key="4">
    <source>
        <dbReference type="ARBA" id="ARBA00023277"/>
    </source>
</evidence>
<dbReference type="Gene3D" id="3.40.50.620">
    <property type="entry name" value="HUPs"/>
    <property type="match status" value="1"/>
</dbReference>
<evidence type="ECO:0000256" key="3">
    <source>
        <dbReference type="ARBA" id="ARBA00023268"/>
    </source>
</evidence>
<gene>
    <name evidence="8" type="ORF">FHE65_13065</name>
    <name evidence="7" type="ORF">FHE65_25850</name>
</gene>
<keyword evidence="2" id="KW-0548">Nucleotidyltransferase</keyword>
<evidence type="ECO:0000313" key="9">
    <source>
        <dbReference type="Proteomes" id="UP000306740"/>
    </source>
</evidence>
<feature type="domain" description="Carbohydrate kinase PfkB" evidence="5">
    <location>
        <begin position="5"/>
        <end position="295"/>
    </location>
</feature>
<dbReference type="Proteomes" id="UP000306740">
    <property type="component" value="Unassembled WGS sequence"/>
</dbReference>
<dbReference type="Pfam" id="PF00294">
    <property type="entry name" value="PfkB"/>
    <property type="match status" value="1"/>
</dbReference>
<evidence type="ECO:0000259" key="5">
    <source>
        <dbReference type="Pfam" id="PF00294"/>
    </source>
</evidence>
<dbReference type="NCBIfam" id="TIGR00125">
    <property type="entry name" value="cyt_tran_rel"/>
    <property type="match status" value="1"/>
</dbReference>
<dbReference type="Gene3D" id="3.40.1190.20">
    <property type="match status" value="1"/>
</dbReference>
<dbReference type="EMBL" id="VDFR01000057">
    <property type="protein sequence ID" value="TNC46353.1"/>
    <property type="molecule type" value="Genomic_DNA"/>
</dbReference>
<feature type="domain" description="Cytidyltransferase-like" evidence="6">
    <location>
        <begin position="338"/>
        <end position="428"/>
    </location>
</feature>
<evidence type="ECO:0000313" key="8">
    <source>
        <dbReference type="EMBL" id="TNC46353.1"/>
    </source>
</evidence>
<comment type="caution">
    <text evidence="8">The sequence shown here is derived from an EMBL/GenBank/DDBJ whole genome shotgun (WGS) entry which is preliminary data.</text>
</comment>
<dbReference type="GO" id="GO:0016301">
    <property type="term" value="F:kinase activity"/>
    <property type="evidence" value="ECO:0007669"/>
    <property type="project" value="UniProtKB-KW"/>
</dbReference>
<dbReference type="RefSeq" id="WP_139105991.1">
    <property type="nucleotide sequence ID" value="NZ_VDFR01000057.1"/>
</dbReference>
<keyword evidence="1 8" id="KW-0808">Transferase</keyword>
<dbReference type="InterPro" id="IPR050385">
    <property type="entry name" value="Archaeal_FAD_synthase"/>
</dbReference>
<evidence type="ECO:0000259" key="6">
    <source>
        <dbReference type="Pfam" id="PF01467"/>
    </source>
</evidence>
<keyword evidence="4" id="KW-0119">Carbohydrate metabolism</keyword>
<dbReference type="InterPro" id="IPR011611">
    <property type="entry name" value="PfkB_dom"/>
</dbReference>
<accession>A0A5C4MLZ7</accession>
<organism evidence="8 9">
    <name type="scientific">Mumia zhuanghuii</name>
    <dbReference type="NCBI Taxonomy" id="2585211"/>
    <lineage>
        <taxon>Bacteria</taxon>
        <taxon>Bacillati</taxon>
        <taxon>Actinomycetota</taxon>
        <taxon>Actinomycetes</taxon>
        <taxon>Propionibacteriales</taxon>
        <taxon>Nocardioidaceae</taxon>
        <taxon>Mumia</taxon>
    </lineage>
</organism>
<name>A0A5C4MLZ7_9ACTN</name>